<name>A0ABY8HEB5_ENSAD</name>
<dbReference type="EMBL" id="CP121308">
    <property type="protein sequence ID" value="WFP89829.1"/>
    <property type="molecule type" value="Genomic_DNA"/>
</dbReference>
<organism evidence="1 2">
    <name type="scientific">Ensifer adhaerens</name>
    <name type="common">Sinorhizobium morelense</name>
    <dbReference type="NCBI Taxonomy" id="106592"/>
    <lineage>
        <taxon>Bacteria</taxon>
        <taxon>Pseudomonadati</taxon>
        <taxon>Pseudomonadota</taxon>
        <taxon>Alphaproteobacteria</taxon>
        <taxon>Hyphomicrobiales</taxon>
        <taxon>Rhizobiaceae</taxon>
        <taxon>Sinorhizobium/Ensifer group</taxon>
        <taxon>Ensifer</taxon>
    </lineage>
</organism>
<keyword evidence="2" id="KW-1185">Reference proteome</keyword>
<accession>A0ABY8HEB5</accession>
<reference evidence="1 2" key="1">
    <citation type="submission" date="2023-03" db="EMBL/GenBank/DDBJ databases">
        <title>Comparative genome and transcriptome analysis combination mining strategies for increasing vitamin B12 production of Ensifer adhaerens strain.</title>
        <authorList>
            <person name="Yongheng L."/>
        </authorList>
    </citation>
    <scope>NUCLEOTIDE SEQUENCE [LARGE SCALE GENOMIC DNA]</scope>
    <source>
        <strain evidence="1 2">Casida A-T305</strain>
    </source>
</reference>
<dbReference type="RefSeq" id="WP_156552997.1">
    <property type="nucleotide sequence ID" value="NZ_CP015880.1"/>
</dbReference>
<gene>
    <name evidence="1" type="ORF">P4B07_14845</name>
</gene>
<dbReference type="GeneID" id="42983334"/>
<evidence type="ECO:0000313" key="2">
    <source>
        <dbReference type="Proteomes" id="UP001214094"/>
    </source>
</evidence>
<proteinExistence type="predicted"/>
<protein>
    <submittedName>
        <fullName evidence="1">Uncharacterized protein</fullName>
    </submittedName>
</protein>
<sequence length="56" mass="6378">MELNKLHESFVVIISDKPRLAILQLETDNGRVEVEVNETVAQILADEMQKFLAPKN</sequence>
<dbReference type="Proteomes" id="UP001214094">
    <property type="component" value="Chromosome"/>
</dbReference>
<evidence type="ECO:0000313" key="1">
    <source>
        <dbReference type="EMBL" id="WFP89829.1"/>
    </source>
</evidence>